<evidence type="ECO:0000256" key="1">
    <source>
        <dbReference type="SAM" id="Coils"/>
    </source>
</evidence>
<proteinExistence type="predicted"/>
<feature type="region of interest" description="Disordered" evidence="2">
    <location>
        <begin position="429"/>
        <end position="456"/>
    </location>
</feature>
<feature type="coiled-coil region" evidence="1">
    <location>
        <begin position="348"/>
        <end position="375"/>
    </location>
</feature>
<reference evidence="3 4" key="1">
    <citation type="journal article" date="2019" name="Front. Genet.">
        <title>Whole-Genome Sequencing of the Opportunistic Yeast Pathogen Candida inconspicua Uncovers Its Hybrid Origin.</title>
        <authorList>
            <person name="Mixao V."/>
            <person name="Hansen A.P."/>
            <person name="Saus E."/>
            <person name="Boekhout T."/>
            <person name="Lass-Florl C."/>
            <person name="Gabaldon T."/>
        </authorList>
    </citation>
    <scope>NUCLEOTIDE SEQUENCE [LARGE SCALE GENOMIC DNA]</scope>
    <source>
        <strain evidence="3 4">CBS 180</strain>
    </source>
</reference>
<evidence type="ECO:0000313" key="3">
    <source>
        <dbReference type="EMBL" id="TID29529.1"/>
    </source>
</evidence>
<evidence type="ECO:0000313" key="4">
    <source>
        <dbReference type="Proteomes" id="UP000307173"/>
    </source>
</evidence>
<organism evidence="3 4">
    <name type="scientific">Pichia inconspicua</name>
    <dbReference type="NCBI Taxonomy" id="52247"/>
    <lineage>
        <taxon>Eukaryota</taxon>
        <taxon>Fungi</taxon>
        <taxon>Dikarya</taxon>
        <taxon>Ascomycota</taxon>
        <taxon>Saccharomycotina</taxon>
        <taxon>Pichiomycetes</taxon>
        <taxon>Pichiales</taxon>
        <taxon>Pichiaceae</taxon>
        <taxon>Pichia</taxon>
    </lineage>
</organism>
<evidence type="ECO:0008006" key="5">
    <source>
        <dbReference type="Google" id="ProtNLM"/>
    </source>
</evidence>
<name>A0A4T0X2M1_9ASCO</name>
<keyword evidence="1" id="KW-0175">Coiled coil</keyword>
<accession>A0A4T0X2M1</accession>
<dbReference type="OrthoDB" id="2350934at2759"/>
<dbReference type="AlphaFoldDB" id="A0A4T0X2M1"/>
<protein>
    <recommendedName>
        <fullName evidence="5">Adherence factor</fullName>
    </recommendedName>
</protein>
<sequence>MPKFPYIKTIYEKDELNCSSTSIQTDDETQSHEQNQTETQNLLPAVSMPMPPYNNTTATSQNPAFINDVDRTQFQQMYGVPSYHQPTEQVQYYSYPPVIPTRHIFPLQVPSVVNMSQSSFREPTSFASQGSLEYPNGILPPIYQRGIYTSAVFYSPAPRQQSLVRSGSTYPEMYSEENVTSKTQRSLTPAPPETVSAMMLSTPQRPSSTHIHRPVEISTATIASPLNPMLSRRNHGGIHKASMIDAGTHRNIKLDFSKVSKLAYDISESMVIPPFKNLRPNKSALVAEKPKRSKRKSKFTPEQDKLIVRLKNENKTWVEIAEIAKVESYLTARNRYQVLIGQQGSSSHDFTEEDLDSLKQIVDEAEIEKMKHLSKEFRKCTGKLCTYKQVRELIRYMFWKDPEQFDIGPTYLQELNRLQRLREEERVKESIRTDDYDQIEETGPNQATIDQEEHNV</sequence>
<dbReference type="EMBL" id="SELW01000288">
    <property type="protein sequence ID" value="TID29529.1"/>
    <property type="molecule type" value="Genomic_DNA"/>
</dbReference>
<evidence type="ECO:0000256" key="2">
    <source>
        <dbReference type="SAM" id="MobiDB-lite"/>
    </source>
</evidence>
<dbReference type="STRING" id="52247.A0A4T0X2M1"/>
<keyword evidence="4" id="KW-1185">Reference proteome</keyword>
<gene>
    <name evidence="3" type="ORF">CANINC_001924</name>
</gene>
<comment type="caution">
    <text evidence="3">The sequence shown here is derived from an EMBL/GenBank/DDBJ whole genome shotgun (WGS) entry which is preliminary data.</text>
</comment>
<dbReference type="Proteomes" id="UP000307173">
    <property type="component" value="Unassembled WGS sequence"/>
</dbReference>